<gene>
    <name evidence="2" type="ORF">WG901_20085</name>
</gene>
<dbReference type="PRINTS" id="PR00359">
    <property type="entry name" value="BP450"/>
</dbReference>
<dbReference type="InterPro" id="IPR001128">
    <property type="entry name" value="Cyt_P450"/>
</dbReference>
<protein>
    <submittedName>
        <fullName evidence="2">Cytochrome P450</fullName>
    </submittedName>
</protein>
<keyword evidence="3" id="KW-1185">Reference proteome</keyword>
<dbReference type="PANTHER" id="PTHR46696:SF3">
    <property type="entry name" value="PULCHERRIMINIC ACID SYNTHASE"/>
    <property type="match status" value="1"/>
</dbReference>
<dbReference type="InterPro" id="IPR002397">
    <property type="entry name" value="Cyt_P450_B"/>
</dbReference>
<dbReference type="SUPFAM" id="SSF48264">
    <property type="entry name" value="Cytochrome P450"/>
    <property type="match status" value="1"/>
</dbReference>
<name>A0ABU8S1Y7_9SPHN</name>
<comment type="similarity">
    <text evidence="1">Belongs to the cytochrome P450 family.</text>
</comment>
<evidence type="ECO:0000313" key="3">
    <source>
        <dbReference type="Proteomes" id="UP001361239"/>
    </source>
</evidence>
<evidence type="ECO:0000256" key="1">
    <source>
        <dbReference type="ARBA" id="ARBA00010617"/>
    </source>
</evidence>
<dbReference type="InterPro" id="IPR036396">
    <property type="entry name" value="Cyt_P450_sf"/>
</dbReference>
<sequence>MTATVASAARDDDLYEALYDVRKEAEEIGNYIDHDPYPAMNALRERGAVQKGFMRQLMDLPPFHRHKGSLERQGYTCFTFDACEKAFRDNVNLSNNVYHFDGSPPKTMGILEMDNPEHHAFRRAVQSLFIKPKAQKWWREHFIDKLVDDLVVDLESRDRAELNLQLCARVPVHTITRAVGLNGDDALLFRNALVGTSASRHGMEVRMQSHATVQRMLMEQIAKRKGDPGEDIISWLLAAEIDPPGEERRHLTDQEIVIFARLILLAGGGTTWRQLGIVLFALLDNRDYFEAAKADRKLIDAAIEESLRWNPTNPTFSRVALVDTDLCGVTIPQGAVLDICLGAANRDPERWENPDVFDLYRPFQQHLGTGIGAHMCLGRFVAQAEMGVTINKLFDHFPNMRFDPDAETPHITGGLEQRGVSALPVLLR</sequence>
<evidence type="ECO:0000313" key="2">
    <source>
        <dbReference type="EMBL" id="MEJ5978964.1"/>
    </source>
</evidence>
<dbReference type="PANTHER" id="PTHR46696">
    <property type="entry name" value="P450, PUTATIVE (EUROFUNG)-RELATED"/>
    <property type="match status" value="1"/>
</dbReference>
<accession>A0ABU8S1Y7</accession>
<dbReference type="RefSeq" id="WP_339588908.1">
    <property type="nucleotide sequence ID" value="NZ_JBBHJZ010000005.1"/>
</dbReference>
<dbReference type="EMBL" id="JBBHJZ010000005">
    <property type="protein sequence ID" value="MEJ5978964.1"/>
    <property type="molecule type" value="Genomic_DNA"/>
</dbReference>
<dbReference type="Gene3D" id="1.10.630.10">
    <property type="entry name" value="Cytochrome P450"/>
    <property type="match status" value="1"/>
</dbReference>
<proteinExistence type="inferred from homology"/>
<dbReference type="Proteomes" id="UP001361239">
    <property type="component" value="Unassembled WGS sequence"/>
</dbReference>
<organism evidence="2 3">
    <name type="scientific">Novosphingobium anseongense</name>
    <dbReference type="NCBI Taxonomy" id="3133436"/>
    <lineage>
        <taxon>Bacteria</taxon>
        <taxon>Pseudomonadati</taxon>
        <taxon>Pseudomonadota</taxon>
        <taxon>Alphaproteobacteria</taxon>
        <taxon>Sphingomonadales</taxon>
        <taxon>Sphingomonadaceae</taxon>
        <taxon>Novosphingobium</taxon>
    </lineage>
</organism>
<reference evidence="2 3" key="1">
    <citation type="submission" date="2024-03" db="EMBL/GenBank/DDBJ databases">
        <authorList>
            <person name="Jo J.-H."/>
        </authorList>
    </citation>
    <scope>NUCLEOTIDE SEQUENCE [LARGE SCALE GENOMIC DNA]</scope>
    <source>
        <strain evidence="2 3">PS1R-30</strain>
    </source>
</reference>
<comment type="caution">
    <text evidence="2">The sequence shown here is derived from an EMBL/GenBank/DDBJ whole genome shotgun (WGS) entry which is preliminary data.</text>
</comment>
<dbReference type="Pfam" id="PF00067">
    <property type="entry name" value="p450"/>
    <property type="match status" value="1"/>
</dbReference>